<name>A0A4Q4MER5_9PLEO</name>
<comment type="caution">
    <text evidence="2">The sequence shown here is derived from an EMBL/GenBank/DDBJ whole genome shotgun (WGS) entry which is preliminary data.</text>
</comment>
<feature type="signal peptide" evidence="1">
    <location>
        <begin position="1"/>
        <end position="19"/>
    </location>
</feature>
<organism evidence="2 3">
    <name type="scientific">Alternaria tenuissima</name>
    <dbReference type="NCBI Taxonomy" id="119927"/>
    <lineage>
        <taxon>Eukaryota</taxon>
        <taxon>Fungi</taxon>
        <taxon>Dikarya</taxon>
        <taxon>Ascomycota</taxon>
        <taxon>Pezizomycotina</taxon>
        <taxon>Dothideomycetes</taxon>
        <taxon>Pleosporomycetidae</taxon>
        <taxon>Pleosporales</taxon>
        <taxon>Pleosporineae</taxon>
        <taxon>Pleosporaceae</taxon>
        <taxon>Alternaria</taxon>
        <taxon>Alternaria sect. Alternaria</taxon>
        <taxon>Alternaria alternata complex</taxon>
    </lineage>
</organism>
<evidence type="ECO:0000313" key="3">
    <source>
        <dbReference type="Proteomes" id="UP000292402"/>
    </source>
</evidence>
<evidence type="ECO:0000256" key="1">
    <source>
        <dbReference type="SAM" id="SignalP"/>
    </source>
</evidence>
<accession>A0A4Q4MER5</accession>
<keyword evidence="1" id="KW-0732">Signal</keyword>
<sequence length="248" mass="28843">MKLIDLFVTLCHLLLVTEAVPVEIKERCDTPPCHRNRLEVRGRTECDLPSKYTVEWFIENAIERPEPTSCLFYTRGLSRTARRYAKSRPKKEGPPLTTIWDVWPKQYYSKRITNTNPLRCIMQDKKKQTQYYTHMSKAFASMCHVFATVMDKSIGLDAATVNDVNQNGLWFHAEFPTLQRLKQVTMIEAISEDGGKRFTYWTSLNMFATSAQHEDVVDDSPKRADTLDFDWDQSTADDIFVEEWDVDP</sequence>
<dbReference type="Proteomes" id="UP000292402">
    <property type="component" value="Unassembled WGS sequence"/>
</dbReference>
<protein>
    <submittedName>
        <fullName evidence="2">Uncharacterized protein</fullName>
    </submittedName>
</protein>
<proteinExistence type="predicted"/>
<gene>
    <name evidence="2" type="ORF">AA0114_g6240</name>
</gene>
<dbReference type="AlphaFoldDB" id="A0A4Q4MER5"/>
<dbReference type="EMBL" id="PDXA01000019">
    <property type="protein sequence ID" value="RYN49749.1"/>
    <property type="molecule type" value="Genomic_DNA"/>
</dbReference>
<evidence type="ECO:0000313" key="2">
    <source>
        <dbReference type="EMBL" id="RYN49749.1"/>
    </source>
</evidence>
<reference evidence="3" key="1">
    <citation type="journal article" date="2019" name="bioRxiv">
        <title>Genomics, evolutionary history and diagnostics of the Alternaria alternata species group including apple and Asian pear pathotypes.</title>
        <authorList>
            <person name="Armitage A.D."/>
            <person name="Cockerton H.M."/>
            <person name="Sreenivasaprasad S."/>
            <person name="Woodhall J.W."/>
            <person name="Lane C.R."/>
            <person name="Harrison R.J."/>
            <person name="Clarkson J.P."/>
        </authorList>
    </citation>
    <scope>NUCLEOTIDE SEQUENCE [LARGE SCALE GENOMIC DNA]</scope>
    <source>
        <strain evidence="3">FERA 1082</strain>
    </source>
</reference>
<feature type="chain" id="PRO_5020377850" evidence="1">
    <location>
        <begin position="20"/>
        <end position="248"/>
    </location>
</feature>